<dbReference type="Proteomes" id="UP001234495">
    <property type="component" value="Unassembled WGS sequence"/>
</dbReference>
<protein>
    <recommendedName>
        <fullName evidence="3">YwpF-like protein</fullName>
    </recommendedName>
</protein>
<sequence>MKTFKLVGLEVEYEAASEKRLQEIELKDGLVLNREDGENSWLIEALISKDLHDFFEKLHQSQAQIRAFVTISKKTNTPAQIIAKVRTITPLEEHMSILLDGHLIASRPLHDPEVLLRTLMGKGLTGDSLIDAFTENVNIRKETTKL</sequence>
<proteinExistence type="predicted"/>
<accession>A0ABT9ZLQ7</accession>
<evidence type="ECO:0000313" key="2">
    <source>
        <dbReference type="Proteomes" id="UP001234495"/>
    </source>
</evidence>
<dbReference type="InterPro" id="IPR025573">
    <property type="entry name" value="YwpF"/>
</dbReference>
<evidence type="ECO:0008006" key="3">
    <source>
        <dbReference type="Google" id="ProtNLM"/>
    </source>
</evidence>
<evidence type="ECO:0000313" key="1">
    <source>
        <dbReference type="EMBL" id="MDQ0232716.1"/>
    </source>
</evidence>
<dbReference type="Pfam" id="PF14183">
    <property type="entry name" value="YwpF"/>
    <property type="match status" value="1"/>
</dbReference>
<reference evidence="1 2" key="1">
    <citation type="submission" date="2023-07" db="EMBL/GenBank/DDBJ databases">
        <title>Genomic Encyclopedia of Type Strains, Phase IV (KMG-IV): sequencing the most valuable type-strain genomes for metagenomic binning, comparative biology and taxonomic classification.</title>
        <authorList>
            <person name="Goeker M."/>
        </authorList>
    </citation>
    <scope>NUCLEOTIDE SEQUENCE [LARGE SCALE GENOMIC DNA]</scope>
    <source>
        <strain evidence="1 2">DSM 29005</strain>
    </source>
</reference>
<name>A0ABT9ZLQ7_9BACI</name>
<dbReference type="EMBL" id="JAUSUD010000024">
    <property type="protein sequence ID" value="MDQ0232716.1"/>
    <property type="molecule type" value="Genomic_DNA"/>
</dbReference>
<organism evidence="1 2">
    <name type="scientific">Metabacillus malikii</name>
    <dbReference type="NCBI Taxonomy" id="1504265"/>
    <lineage>
        <taxon>Bacteria</taxon>
        <taxon>Bacillati</taxon>
        <taxon>Bacillota</taxon>
        <taxon>Bacilli</taxon>
        <taxon>Bacillales</taxon>
        <taxon>Bacillaceae</taxon>
        <taxon>Metabacillus</taxon>
    </lineage>
</organism>
<keyword evidence="2" id="KW-1185">Reference proteome</keyword>
<gene>
    <name evidence="1" type="ORF">J2S19_004038</name>
</gene>
<dbReference type="RefSeq" id="WP_307345001.1">
    <property type="nucleotide sequence ID" value="NZ_JAUSUD010000024.1"/>
</dbReference>
<comment type="caution">
    <text evidence="1">The sequence shown here is derived from an EMBL/GenBank/DDBJ whole genome shotgun (WGS) entry which is preliminary data.</text>
</comment>